<feature type="transmembrane region" description="Helical" evidence="6">
    <location>
        <begin position="307"/>
        <end position="326"/>
    </location>
</feature>
<organism evidence="8 9">
    <name type="scientific">Desulfoscipio geothermicus DSM 3669</name>
    <dbReference type="NCBI Taxonomy" id="1121426"/>
    <lineage>
        <taxon>Bacteria</taxon>
        <taxon>Bacillati</taxon>
        <taxon>Bacillota</taxon>
        <taxon>Clostridia</taxon>
        <taxon>Eubacteriales</taxon>
        <taxon>Desulfallaceae</taxon>
        <taxon>Desulfoscipio</taxon>
    </lineage>
</organism>
<dbReference type="Proteomes" id="UP000199584">
    <property type="component" value="Unassembled WGS sequence"/>
</dbReference>
<sequence length="403" mass="42532">MKMNKKVLALLSTGHAITDITQGAIPMMLTFLQPAFVLSQLQVGIVMLAFNLSSSVIQPIFGIFSDRFRAAWLVPLGCLLAGLGMAFTGYSPNYMILLIAALVSGLGVAAYHPEGSKFARFASGSRKASGMALFSVGGNIGFAAGPVLASFLFGLAGLRGSIGFLGLNGAMALLLWIYLSNIMGTQPGISGSAPGNREQSSARTGNLNIGKVIVPVILLVLVVTMRSWVHFGMVTFLPQYFVHYLQRSEVYAATLTSVFLFAGAFGTIVGGPAADRWGFKNVIIGSTAMLLPLLFLFVRIGGIWTTVIVALAGFLIVSTFAVTVVFGQELLPNNVGLASGLMLGFAVGMGGVGTTLLGWVADQWGLPAAFQVMIIFPVIGLLLALFLPGQKELARNQESRTIN</sequence>
<dbReference type="InterPro" id="IPR020846">
    <property type="entry name" value="MFS_dom"/>
</dbReference>
<gene>
    <name evidence="8" type="ORF">SAMN05660706_1063</name>
</gene>
<protein>
    <submittedName>
        <fullName evidence="8">MFS transporter, FSR family, fosmidomycin resistance protein</fullName>
    </submittedName>
</protein>
<feature type="domain" description="Major facilitator superfamily (MFS) profile" evidence="7">
    <location>
        <begin position="7"/>
        <end position="392"/>
    </location>
</feature>
<feature type="transmembrane region" description="Helical" evidence="6">
    <location>
        <begin position="251"/>
        <end position="270"/>
    </location>
</feature>
<evidence type="ECO:0000259" key="7">
    <source>
        <dbReference type="PROSITE" id="PS50850"/>
    </source>
</evidence>
<feature type="transmembrane region" description="Helical" evidence="6">
    <location>
        <begin position="94"/>
        <end position="111"/>
    </location>
</feature>
<dbReference type="InterPro" id="IPR011701">
    <property type="entry name" value="MFS"/>
</dbReference>
<dbReference type="PROSITE" id="PS50850">
    <property type="entry name" value="MFS"/>
    <property type="match status" value="1"/>
</dbReference>
<feature type="transmembrane region" description="Helical" evidence="6">
    <location>
        <begin position="282"/>
        <end position="301"/>
    </location>
</feature>
<evidence type="ECO:0000313" key="8">
    <source>
        <dbReference type="EMBL" id="SFR00830.1"/>
    </source>
</evidence>
<accession>A0A1I6D5X7</accession>
<name>A0A1I6D5X7_9FIRM</name>
<dbReference type="Pfam" id="PF07690">
    <property type="entry name" value="MFS_1"/>
    <property type="match status" value="1"/>
</dbReference>
<evidence type="ECO:0000256" key="3">
    <source>
        <dbReference type="ARBA" id="ARBA00022692"/>
    </source>
</evidence>
<dbReference type="GO" id="GO:0022857">
    <property type="term" value="F:transmembrane transporter activity"/>
    <property type="evidence" value="ECO:0007669"/>
    <property type="project" value="InterPro"/>
</dbReference>
<evidence type="ECO:0000256" key="1">
    <source>
        <dbReference type="ARBA" id="ARBA00004651"/>
    </source>
</evidence>
<proteinExistence type="predicted"/>
<dbReference type="EMBL" id="FOYM01000006">
    <property type="protein sequence ID" value="SFR00830.1"/>
    <property type="molecule type" value="Genomic_DNA"/>
</dbReference>
<feature type="transmembrane region" description="Helical" evidence="6">
    <location>
        <begin position="132"/>
        <end position="156"/>
    </location>
</feature>
<feature type="transmembrane region" description="Helical" evidence="6">
    <location>
        <begin position="162"/>
        <end position="179"/>
    </location>
</feature>
<dbReference type="RefSeq" id="WP_092482321.1">
    <property type="nucleotide sequence ID" value="NZ_FOYM01000006.1"/>
</dbReference>
<evidence type="ECO:0000313" key="9">
    <source>
        <dbReference type="Proteomes" id="UP000199584"/>
    </source>
</evidence>
<dbReference type="CDD" id="cd17478">
    <property type="entry name" value="MFS_FsR"/>
    <property type="match status" value="1"/>
</dbReference>
<evidence type="ECO:0000256" key="4">
    <source>
        <dbReference type="ARBA" id="ARBA00022989"/>
    </source>
</evidence>
<keyword evidence="3 6" id="KW-0812">Transmembrane</keyword>
<keyword evidence="9" id="KW-1185">Reference proteome</keyword>
<reference evidence="9" key="1">
    <citation type="submission" date="2016-10" db="EMBL/GenBank/DDBJ databases">
        <authorList>
            <person name="Varghese N."/>
            <person name="Submissions S."/>
        </authorList>
    </citation>
    <scope>NUCLEOTIDE SEQUENCE [LARGE SCALE GENOMIC DNA]</scope>
    <source>
        <strain evidence="9">DSM 3669</strain>
    </source>
</reference>
<dbReference type="PANTHER" id="PTHR43129">
    <property type="entry name" value="FOSMIDOMYCIN RESISTANCE PROTEIN"/>
    <property type="match status" value="1"/>
</dbReference>
<dbReference type="AlphaFoldDB" id="A0A1I6D5X7"/>
<evidence type="ECO:0000256" key="5">
    <source>
        <dbReference type="ARBA" id="ARBA00023136"/>
    </source>
</evidence>
<dbReference type="PANTHER" id="PTHR43129:SF1">
    <property type="entry name" value="FOSMIDOMYCIN RESISTANCE PROTEIN"/>
    <property type="match status" value="1"/>
</dbReference>
<comment type="subcellular location">
    <subcellularLocation>
        <location evidence="1">Cell membrane</location>
        <topology evidence="1">Multi-pass membrane protein</topology>
    </subcellularLocation>
</comment>
<feature type="transmembrane region" description="Helical" evidence="6">
    <location>
        <begin position="366"/>
        <end position="387"/>
    </location>
</feature>
<evidence type="ECO:0000256" key="6">
    <source>
        <dbReference type="SAM" id="Phobius"/>
    </source>
</evidence>
<feature type="transmembrane region" description="Helical" evidence="6">
    <location>
        <begin position="338"/>
        <end position="360"/>
    </location>
</feature>
<keyword evidence="2" id="KW-0813">Transport</keyword>
<keyword evidence="4 6" id="KW-1133">Transmembrane helix</keyword>
<dbReference type="InterPro" id="IPR036259">
    <property type="entry name" value="MFS_trans_sf"/>
</dbReference>
<dbReference type="Gene3D" id="1.20.1250.20">
    <property type="entry name" value="MFS general substrate transporter like domains"/>
    <property type="match status" value="2"/>
</dbReference>
<dbReference type="GO" id="GO:0005886">
    <property type="term" value="C:plasma membrane"/>
    <property type="evidence" value="ECO:0007669"/>
    <property type="project" value="UniProtKB-SubCell"/>
</dbReference>
<dbReference type="SUPFAM" id="SSF103473">
    <property type="entry name" value="MFS general substrate transporter"/>
    <property type="match status" value="1"/>
</dbReference>
<keyword evidence="5 6" id="KW-0472">Membrane</keyword>
<feature type="transmembrane region" description="Helical" evidence="6">
    <location>
        <begin position="70"/>
        <end position="88"/>
    </location>
</feature>
<feature type="transmembrane region" description="Helical" evidence="6">
    <location>
        <begin position="212"/>
        <end position="231"/>
    </location>
</feature>
<evidence type="ECO:0000256" key="2">
    <source>
        <dbReference type="ARBA" id="ARBA00022448"/>
    </source>
</evidence>
<feature type="transmembrane region" description="Helical" evidence="6">
    <location>
        <begin position="39"/>
        <end position="63"/>
    </location>
</feature>
<dbReference type="STRING" id="39060.SAMN05660706_1063"/>
<dbReference type="OrthoDB" id="9770492at2"/>